<feature type="compositionally biased region" description="Basic and acidic residues" evidence="1">
    <location>
        <begin position="181"/>
        <end position="193"/>
    </location>
</feature>
<name>A0A4R6Z7I0_9GAMM</name>
<feature type="compositionally biased region" description="Low complexity" evidence="1">
    <location>
        <begin position="151"/>
        <end position="167"/>
    </location>
</feature>
<feature type="region of interest" description="Disordered" evidence="1">
    <location>
        <begin position="141"/>
        <end position="193"/>
    </location>
</feature>
<keyword evidence="2" id="KW-0812">Transmembrane</keyword>
<keyword evidence="2" id="KW-0472">Membrane</keyword>
<feature type="transmembrane region" description="Helical" evidence="2">
    <location>
        <begin position="29"/>
        <end position="50"/>
    </location>
</feature>
<comment type="caution">
    <text evidence="3">The sequence shown here is derived from an EMBL/GenBank/DDBJ whole genome shotgun (WGS) entry which is preliminary data.</text>
</comment>
<dbReference type="Proteomes" id="UP000295293">
    <property type="component" value="Unassembled WGS sequence"/>
</dbReference>
<evidence type="ECO:0000256" key="1">
    <source>
        <dbReference type="SAM" id="MobiDB-lite"/>
    </source>
</evidence>
<proteinExistence type="predicted"/>
<feature type="transmembrane region" description="Helical" evidence="2">
    <location>
        <begin position="62"/>
        <end position="80"/>
    </location>
</feature>
<gene>
    <name evidence="3" type="ORF">DFR29_102432</name>
</gene>
<evidence type="ECO:0000313" key="4">
    <source>
        <dbReference type="Proteomes" id="UP000295293"/>
    </source>
</evidence>
<dbReference type="RefSeq" id="WP_133817479.1">
    <property type="nucleotide sequence ID" value="NZ_SNZH01000002.1"/>
</dbReference>
<protein>
    <submittedName>
        <fullName evidence="3">Uncharacterized protein</fullName>
    </submittedName>
</protein>
<organism evidence="3 4">
    <name type="scientific">Tahibacter aquaticus</name>
    <dbReference type="NCBI Taxonomy" id="520092"/>
    <lineage>
        <taxon>Bacteria</taxon>
        <taxon>Pseudomonadati</taxon>
        <taxon>Pseudomonadota</taxon>
        <taxon>Gammaproteobacteria</taxon>
        <taxon>Lysobacterales</taxon>
        <taxon>Rhodanobacteraceae</taxon>
        <taxon>Tahibacter</taxon>
    </lineage>
</organism>
<reference evidence="3 4" key="1">
    <citation type="submission" date="2019-03" db="EMBL/GenBank/DDBJ databases">
        <title>Genomic Encyclopedia of Type Strains, Phase IV (KMG-IV): sequencing the most valuable type-strain genomes for metagenomic binning, comparative biology and taxonomic classification.</title>
        <authorList>
            <person name="Goeker M."/>
        </authorList>
    </citation>
    <scope>NUCLEOTIDE SEQUENCE [LARGE SCALE GENOMIC DNA]</scope>
    <source>
        <strain evidence="3 4">DSM 21667</strain>
    </source>
</reference>
<feature type="transmembrane region" description="Helical" evidence="2">
    <location>
        <begin position="87"/>
        <end position="108"/>
    </location>
</feature>
<evidence type="ECO:0000256" key="2">
    <source>
        <dbReference type="SAM" id="Phobius"/>
    </source>
</evidence>
<dbReference type="AlphaFoldDB" id="A0A4R6Z7I0"/>
<keyword evidence="4" id="KW-1185">Reference proteome</keyword>
<keyword evidence="2" id="KW-1133">Transmembrane helix</keyword>
<evidence type="ECO:0000313" key="3">
    <source>
        <dbReference type="EMBL" id="TDR47770.1"/>
    </source>
</evidence>
<dbReference type="EMBL" id="SNZH01000002">
    <property type="protein sequence ID" value="TDR47770.1"/>
    <property type="molecule type" value="Genomic_DNA"/>
</dbReference>
<accession>A0A4R6Z7I0</accession>
<feature type="transmembrane region" description="Helical" evidence="2">
    <location>
        <begin position="114"/>
        <end position="132"/>
    </location>
</feature>
<sequence length="193" mass="20647">MNDAPQASPDFRRDIAARDRRRALQSQDYNLMLVTIGILAYSAFGYLMTFAGVLLRGGLLDALVNGVFGGLYVFAVYRVWARDDRRWWVVALPAGLSLLLILVCWAAGLGFAAIPLALNLALLVLMVLRVRVGRQLQEVAPAPARTDDMPAEALAGPGPAAAPAHAGHAVEETAAVQDAADSSHDPHGRARNP</sequence>